<dbReference type="Proteomes" id="UP001055879">
    <property type="component" value="Linkage Group LG12"/>
</dbReference>
<protein>
    <submittedName>
        <fullName evidence="1">Uncharacterized protein</fullName>
    </submittedName>
</protein>
<name>A0ACB8YK89_ARCLA</name>
<proteinExistence type="predicted"/>
<dbReference type="EMBL" id="CM042058">
    <property type="protein sequence ID" value="KAI3685374.1"/>
    <property type="molecule type" value="Genomic_DNA"/>
</dbReference>
<sequence length="144" mass="16102">MSLRENKTAGRSVAGDGRDRRHRERDEVTSATVPPSPQSQTEILQSANLKSFSFHVLRTATRNFRPDSVLGEGSSYFQALSWNLRLKVALGAAKGLAYLHNPEAKVIYRAFKCFNILIDSGQFFPILKVLTNAQLLISLVKNLR</sequence>
<reference evidence="2" key="1">
    <citation type="journal article" date="2022" name="Mol. Ecol. Resour.">
        <title>The genomes of chicory, endive, great burdock and yacon provide insights into Asteraceae palaeo-polyploidization history and plant inulin production.</title>
        <authorList>
            <person name="Fan W."/>
            <person name="Wang S."/>
            <person name="Wang H."/>
            <person name="Wang A."/>
            <person name="Jiang F."/>
            <person name="Liu H."/>
            <person name="Zhao H."/>
            <person name="Xu D."/>
            <person name="Zhang Y."/>
        </authorList>
    </citation>
    <scope>NUCLEOTIDE SEQUENCE [LARGE SCALE GENOMIC DNA]</scope>
    <source>
        <strain evidence="2">cv. Niubang</strain>
    </source>
</reference>
<evidence type="ECO:0000313" key="2">
    <source>
        <dbReference type="Proteomes" id="UP001055879"/>
    </source>
</evidence>
<comment type="caution">
    <text evidence="1">The sequence shown here is derived from an EMBL/GenBank/DDBJ whole genome shotgun (WGS) entry which is preliminary data.</text>
</comment>
<organism evidence="1 2">
    <name type="scientific">Arctium lappa</name>
    <name type="common">Greater burdock</name>
    <name type="synonym">Lappa major</name>
    <dbReference type="NCBI Taxonomy" id="4217"/>
    <lineage>
        <taxon>Eukaryota</taxon>
        <taxon>Viridiplantae</taxon>
        <taxon>Streptophyta</taxon>
        <taxon>Embryophyta</taxon>
        <taxon>Tracheophyta</taxon>
        <taxon>Spermatophyta</taxon>
        <taxon>Magnoliopsida</taxon>
        <taxon>eudicotyledons</taxon>
        <taxon>Gunneridae</taxon>
        <taxon>Pentapetalae</taxon>
        <taxon>asterids</taxon>
        <taxon>campanulids</taxon>
        <taxon>Asterales</taxon>
        <taxon>Asteraceae</taxon>
        <taxon>Carduoideae</taxon>
        <taxon>Cardueae</taxon>
        <taxon>Arctiinae</taxon>
        <taxon>Arctium</taxon>
    </lineage>
</organism>
<accession>A0ACB8YK89</accession>
<gene>
    <name evidence="1" type="ORF">L6452_34616</name>
</gene>
<reference evidence="1 2" key="2">
    <citation type="journal article" date="2022" name="Mol. Ecol. Resour.">
        <title>The genomes of chicory, endive, great burdock and yacon provide insights into Asteraceae paleo-polyploidization history and plant inulin production.</title>
        <authorList>
            <person name="Fan W."/>
            <person name="Wang S."/>
            <person name="Wang H."/>
            <person name="Wang A."/>
            <person name="Jiang F."/>
            <person name="Liu H."/>
            <person name="Zhao H."/>
            <person name="Xu D."/>
            <person name="Zhang Y."/>
        </authorList>
    </citation>
    <scope>NUCLEOTIDE SEQUENCE [LARGE SCALE GENOMIC DNA]</scope>
    <source>
        <strain evidence="2">cv. Niubang</strain>
    </source>
</reference>
<evidence type="ECO:0000313" key="1">
    <source>
        <dbReference type="EMBL" id="KAI3685374.1"/>
    </source>
</evidence>
<keyword evidence="2" id="KW-1185">Reference proteome</keyword>